<reference evidence="3 4" key="1">
    <citation type="submission" date="2019-09" db="EMBL/GenBank/DDBJ databases">
        <title>Bird 10,000 Genomes (B10K) Project - Family phase.</title>
        <authorList>
            <person name="Zhang G."/>
        </authorList>
    </citation>
    <scope>NUCLEOTIDE SEQUENCE [LARGE SCALE GENOMIC DNA]</scope>
    <source>
        <strain evidence="3">B10K-DU-002-35</strain>
        <tissue evidence="3">Muscle</tissue>
    </source>
</reference>
<dbReference type="SMART" id="SM00292">
    <property type="entry name" value="BRCT"/>
    <property type="match status" value="1"/>
</dbReference>
<comment type="caution">
    <text evidence="3">The sequence shown here is derived from an EMBL/GenBank/DDBJ whole genome shotgun (WGS) entry which is preliminary data.</text>
</comment>
<dbReference type="GO" id="GO:0005634">
    <property type="term" value="C:nucleus"/>
    <property type="evidence" value="ECO:0007669"/>
    <property type="project" value="TreeGrafter"/>
</dbReference>
<dbReference type="Pfam" id="PF00533">
    <property type="entry name" value="BRCT"/>
    <property type="match status" value="1"/>
</dbReference>
<dbReference type="Gene3D" id="3.40.50.10190">
    <property type="entry name" value="BRCT domain"/>
    <property type="match status" value="1"/>
</dbReference>
<proteinExistence type="predicted"/>
<dbReference type="PANTHER" id="PTHR11370">
    <property type="entry name" value="DNA-REPAIR PROTEIN XRCC1"/>
    <property type="match status" value="1"/>
</dbReference>
<feature type="non-terminal residue" evidence="3">
    <location>
        <position position="1"/>
    </location>
</feature>
<sequence length="118" mass="12320">GVVLALSGFENPLRGQLRGAALALGAGYRPDWGPDCTHLVSAFPRTPKVSQARARGGVVVGPSWIWDCQRLQRRLPCSQYLLDGSGSASSDSEGDGEEEASPTPSPAPSSPQALPHPS</sequence>
<keyword evidence="4" id="KW-1185">Reference proteome</keyword>
<protein>
    <submittedName>
        <fullName evidence="3">XRCC1 protein</fullName>
    </submittedName>
</protein>
<dbReference type="InterPro" id="IPR036420">
    <property type="entry name" value="BRCT_dom_sf"/>
</dbReference>
<dbReference type="AlphaFoldDB" id="A0A7L1NW42"/>
<dbReference type="EMBL" id="VXBP01009608">
    <property type="protein sequence ID" value="NXO03823.1"/>
    <property type="molecule type" value="Genomic_DNA"/>
</dbReference>
<evidence type="ECO:0000259" key="2">
    <source>
        <dbReference type="PROSITE" id="PS50172"/>
    </source>
</evidence>
<name>A0A7L1NW42_RHICY</name>
<feature type="non-terminal residue" evidence="3">
    <location>
        <position position="118"/>
    </location>
</feature>
<evidence type="ECO:0000313" key="4">
    <source>
        <dbReference type="Proteomes" id="UP000565785"/>
    </source>
</evidence>
<dbReference type="GO" id="GO:0006284">
    <property type="term" value="P:base-excision repair"/>
    <property type="evidence" value="ECO:0007669"/>
    <property type="project" value="TreeGrafter"/>
</dbReference>
<feature type="compositionally biased region" description="Pro residues" evidence="1">
    <location>
        <begin position="103"/>
        <end position="118"/>
    </location>
</feature>
<accession>A0A7L1NW42</accession>
<organism evidence="3 4">
    <name type="scientific">Rhinopomastus cyanomelas</name>
    <name type="common">Common scimitarbill</name>
    <dbReference type="NCBI Taxonomy" id="113115"/>
    <lineage>
        <taxon>Eukaryota</taxon>
        <taxon>Metazoa</taxon>
        <taxon>Chordata</taxon>
        <taxon>Craniata</taxon>
        <taxon>Vertebrata</taxon>
        <taxon>Euteleostomi</taxon>
        <taxon>Archelosauria</taxon>
        <taxon>Archosauria</taxon>
        <taxon>Dinosauria</taxon>
        <taxon>Saurischia</taxon>
        <taxon>Theropoda</taxon>
        <taxon>Coelurosauria</taxon>
        <taxon>Aves</taxon>
        <taxon>Neognathae</taxon>
        <taxon>Neoaves</taxon>
        <taxon>Telluraves</taxon>
        <taxon>Coraciimorphae</taxon>
        <taxon>Bucerotiformes</taxon>
        <taxon>Rhinopomastidae</taxon>
        <taxon>Rhinopomastus</taxon>
    </lineage>
</organism>
<evidence type="ECO:0000256" key="1">
    <source>
        <dbReference type="SAM" id="MobiDB-lite"/>
    </source>
</evidence>
<dbReference type="PROSITE" id="PS50172">
    <property type="entry name" value="BRCT"/>
    <property type="match status" value="1"/>
</dbReference>
<dbReference type="Proteomes" id="UP000565785">
    <property type="component" value="Unassembled WGS sequence"/>
</dbReference>
<feature type="region of interest" description="Disordered" evidence="1">
    <location>
        <begin position="82"/>
        <end position="118"/>
    </location>
</feature>
<feature type="domain" description="BRCT" evidence="2">
    <location>
        <begin position="1"/>
        <end position="82"/>
    </location>
</feature>
<gene>
    <name evidence="3" type="primary">Xrcc1_2</name>
    <name evidence="3" type="ORF">RHICYA_R16251</name>
</gene>
<evidence type="ECO:0000313" key="3">
    <source>
        <dbReference type="EMBL" id="NXO03823.1"/>
    </source>
</evidence>
<dbReference type="PANTHER" id="PTHR11370:SF5">
    <property type="entry name" value="DNA REPAIR PROTEIN XRCC1"/>
    <property type="match status" value="1"/>
</dbReference>
<dbReference type="SUPFAM" id="SSF52113">
    <property type="entry name" value="BRCT domain"/>
    <property type="match status" value="1"/>
</dbReference>
<dbReference type="OrthoDB" id="25840at2759"/>
<dbReference type="InterPro" id="IPR001357">
    <property type="entry name" value="BRCT_dom"/>
</dbReference>